<feature type="transmembrane region" description="Helical" evidence="1">
    <location>
        <begin position="151"/>
        <end position="174"/>
    </location>
</feature>
<dbReference type="PANTHER" id="PTHR30590:SF2">
    <property type="entry name" value="INNER MEMBRANE PROTEIN"/>
    <property type="match status" value="1"/>
</dbReference>
<feature type="transmembrane region" description="Helical" evidence="1">
    <location>
        <begin position="250"/>
        <end position="272"/>
    </location>
</feature>
<evidence type="ECO:0000313" key="4">
    <source>
        <dbReference type="EMBL" id="MDX5894916.1"/>
    </source>
</evidence>
<accession>A0A023X5A8</accession>
<dbReference type="EMBL" id="CP007514">
    <property type="protein sequence ID" value="AHY47513.1"/>
    <property type="molecule type" value="Genomic_DNA"/>
</dbReference>
<proteinExistence type="predicted"/>
<evidence type="ECO:0000259" key="2">
    <source>
        <dbReference type="Pfam" id="PF04235"/>
    </source>
</evidence>
<feature type="transmembrane region" description="Helical" evidence="1">
    <location>
        <begin position="100"/>
        <end position="117"/>
    </location>
</feature>
<dbReference type="InterPro" id="IPR052529">
    <property type="entry name" value="Bact_Transport_Assoc"/>
</dbReference>
<dbReference type="PANTHER" id="PTHR30590">
    <property type="entry name" value="INNER MEMBRANE PROTEIN"/>
    <property type="match status" value="1"/>
</dbReference>
<feature type="transmembrane region" description="Helical" evidence="1">
    <location>
        <begin position="316"/>
        <end position="334"/>
    </location>
</feature>
<dbReference type="Pfam" id="PF04235">
    <property type="entry name" value="DUF418"/>
    <property type="match status" value="1"/>
</dbReference>
<dbReference type="AlphaFoldDB" id="A0A023X5A8"/>
<protein>
    <submittedName>
        <fullName evidence="4">DUF418 domain-containing protein</fullName>
    </submittedName>
    <submittedName>
        <fullName evidence="3">Putative membrane protein</fullName>
    </submittedName>
</protein>
<gene>
    <name evidence="3" type="ORF">RradSPS_2230</name>
    <name evidence="4" type="ORF">SIL72_12885</name>
</gene>
<feature type="transmembrane region" description="Helical" evidence="1">
    <location>
        <begin position="20"/>
        <end position="37"/>
    </location>
</feature>
<feature type="transmembrane region" description="Helical" evidence="1">
    <location>
        <begin position="57"/>
        <end position="80"/>
    </location>
</feature>
<reference evidence="4" key="2">
    <citation type="submission" date="2023-11" db="EMBL/GenBank/DDBJ databases">
        <title>MicrobeMod: A computational toolkit for identifying prokaryotic methylation and restriction-modification with nanopore sequencing.</title>
        <authorList>
            <person name="Crits-Christoph A."/>
            <person name="Kang S.C."/>
            <person name="Lee H."/>
            <person name="Ostrov N."/>
        </authorList>
    </citation>
    <scope>NUCLEOTIDE SEQUENCE</scope>
    <source>
        <strain evidence="4">ATCC 51242</strain>
    </source>
</reference>
<feature type="transmembrane region" description="Helical" evidence="1">
    <location>
        <begin position="278"/>
        <end position="304"/>
    </location>
</feature>
<keyword evidence="5" id="KW-1185">Reference proteome</keyword>
<evidence type="ECO:0000256" key="1">
    <source>
        <dbReference type="SAM" id="Phobius"/>
    </source>
</evidence>
<dbReference type="EMBL" id="JAWXXX010000001">
    <property type="protein sequence ID" value="MDX5894916.1"/>
    <property type="molecule type" value="Genomic_DNA"/>
</dbReference>
<dbReference type="HOGENOM" id="CLU_039610_0_0_11"/>
<keyword evidence="1" id="KW-0812">Transmembrane</keyword>
<keyword evidence="1" id="KW-1133">Transmembrane helix</keyword>
<dbReference type="STRING" id="42256.RradSPS_2230"/>
<evidence type="ECO:0000313" key="3">
    <source>
        <dbReference type="EMBL" id="AHY47513.1"/>
    </source>
</evidence>
<reference evidence="3 5" key="1">
    <citation type="submission" date="2014-03" db="EMBL/GenBank/DDBJ databases">
        <title>Complete genome sequence of the Radio-Resistant Rubrobacter radiotolerans RSPS-4.</title>
        <authorList>
            <person name="Egas C.C."/>
            <person name="Barroso C.C."/>
            <person name="Froufe H.J.C."/>
            <person name="Pacheco J.J."/>
            <person name="Albuquerque L.L."/>
            <person name="da Costa M.M.S."/>
        </authorList>
    </citation>
    <scope>NUCLEOTIDE SEQUENCE [LARGE SCALE GENOMIC DNA]</scope>
    <source>
        <strain evidence="3 5">RSPS-4</strain>
    </source>
</reference>
<keyword evidence="1" id="KW-0472">Membrane</keyword>
<feature type="transmembrane region" description="Helical" evidence="1">
    <location>
        <begin position="208"/>
        <end position="229"/>
    </location>
</feature>
<dbReference type="InterPro" id="IPR007349">
    <property type="entry name" value="DUF418"/>
</dbReference>
<dbReference type="Proteomes" id="UP001281130">
    <property type="component" value="Unassembled WGS sequence"/>
</dbReference>
<dbReference type="OrthoDB" id="9807744at2"/>
<dbReference type="KEGG" id="rrd:RradSPS_2230"/>
<feature type="domain" description="DUF418" evidence="2">
    <location>
        <begin position="231"/>
        <end position="382"/>
    </location>
</feature>
<dbReference type="PATRIC" id="fig|42256.3.peg.2271"/>
<dbReference type="Proteomes" id="UP000025229">
    <property type="component" value="Chromosome"/>
</dbReference>
<name>A0A023X5A8_RUBRA</name>
<organism evidence="3 5">
    <name type="scientific">Rubrobacter radiotolerans</name>
    <name type="common">Arthrobacter radiotolerans</name>
    <dbReference type="NCBI Taxonomy" id="42256"/>
    <lineage>
        <taxon>Bacteria</taxon>
        <taxon>Bacillati</taxon>
        <taxon>Actinomycetota</taxon>
        <taxon>Rubrobacteria</taxon>
        <taxon>Rubrobacterales</taxon>
        <taxon>Rubrobacteraceae</taxon>
        <taxon>Rubrobacter</taxon>
    </lineage>
</organism>
<dbReference type="eggNOG" id="COG2311">
    <property type="taxonomic scope" value="Bacteria"/>
</dbReference>
<sequence>MTKRPEKKDRIELLDVLRGVAILGTLGSNVWLFSYVSSPENPLFNTEVRPWESLDEFLATTTLFFTNGKFLALLTVLFGVGLEIQYRSARRRGLPWPSRYLWRSALLFFEGFLHYVLVFEYDILMGYALSAIVVAFIVGRSDRFIRRAMWAAGGLHLALFGLASVALAALTLTAPEAASFSLYSPEAARVYASGSYVDQVLYRLDNLVLYRIEPLFIIPMNVFLYLLGVRLMRSGAFVPDEAGRRIRRKMLRYGLLLGVPLNALVFFPGGLFDLPVRYFFAPVLALGYVGIVALLLDGGALRWLADRLAEVGRLALSCYILQNVLASAVFYGWGLGLAGAFGAVGTLGVMGGIWAALALFSNLWLRCFSQGPFEWLMRSLAALPFRKRKPKAG</sequence>
<evidence type="ECO:0000313" key="5">
    <source>
        <dbReference type="Proteomes" id="UP000025229"/>
    </source>
</evidence>
<feature type="transmembrane region" description="Helical" evidence="1">
    <location>
        <begin position="340"/>
        <end position="365"/>
    </location>
</feature>
<dbReference type="RefSeq" id="WP_038682736.1">
    <property type="nucleotide sequence ID" value="NZ_CP007514.1"/>
</dbReference>
<feature type="transmembrane region" description="Helical" evidence="1">
    <location>
        <begin position="123"/>
        <end position="139"/>
    </location>
</feature>